<dbReference type="InterPro" id="IPR011990">
    <property type="entry name" value="TPR-like_helical_dom_sf"/>
</dbReference>
<gene>
    <name evidence="8" type="ORF">ADIS_0881</name>
</gene>
<organism evidence="8 9">
    <name type="scientific">Lunatimonas lonarensis</name>
    <dbReference type="NCBI Taxonomy" id="1232681"/>
    <lineage>
        <taxon>Bacteria</taxon>
        <taxon>Pseudomonadati</taxon>
        <taxon>Bacteroidota</taxon>
        <taxon>Cytophagia</taxon>
        <taxon>Cytophagales</taxon>
        <taxon>Cyclobacteriaceae</taxon>
    </lineage>
</organism>
<dbReference type="EMBL" id="AQHR01000029">
    <property type="protein sequence ID" value="EON78531.1"/>
    <property type="molecule type" value="Genomic_DNA"/>
</dbReference>
<comment type="caution">
    <text evidence="8">The sequence shown here is derived from an EMBL/GenBank/DDBJ whole genome shotgun (WGS) entry which is preliminary data.</text>
</comment>
<dbReference type="RefSeq" id="WP_010853029.1">
    <property type="nucleotide sequence ID" value="NZ_AQHR01000029.1"/>
</dbReference>
<evidence type="ECO:0000256" key="5">
    <source>
        <dbReference type="ARBA" id="ARBA00023237"/>
    </source>
</evidence>
<keyword evidence="9" id="KW-1185">Reference proteome</keyword>
<evidence type="ECO:0000256" key="3">
    <source>
        <dbReference type="ARBA" id="ARBA00022729"/>
    </source>
</evidence>
<dbReference type="GO" id="GO:0009279">
    <property type="term" value="C:cell outer membrane"/>
    <property type="evidence" value="ECO:0007669"/>
    <property type="project" value="UniProtKB-SubCell"/>
</dbReference>
<evidence type="ECO:0000256" key="2">
    <source>
        <dbReference type="ARBA" id="ARBA00006275"/>
    </source>
</evidence>
<dbReference type="CDD" id="cd08977">
    <property type="entry name" value="SusD"/>
    <property type="match status" value="1"/>
</dbReference>
<proteinExistence type="inferred from homology"/>
<dbReference type="AlphaFoldDB" id="R7ZWM0"/>
<evidence type="ECO:0000259" key="7">
    <source>
        <dbReference type="Pfam" id="PF14322"/>
    </source>
</evidence>
<dbReference type="Pfam" id="PF14322">
    <property type="entry name" value="SusD-like_3"/>
    <property type="match status" value="1"/>
</dbReference>
<evidence type="ECO:0000256" key="1">
    <source>
        <dbReference type="ARBA" id="ARBA00004442"/>
    </source>
</evidence>
<dbReference type="SUPFAM" id="SSF48452">
    <property type="entry name" value="TPR-like"/>
    <property type="match status" value="1"/>
</dbReference>
<dbReference type="OrthoDB" id="5694214at2"/>
<feature type="domain" description="SusD-like N-terminal" evidence="7">
    <location>
        <begin position="89"/>
        <end position="222"/>
    </location>
</feature>
<comment type="similarity">
    <text evidence="2">Belongs to the SusD family.</text>
</comment>
<feature type="domain" description="RagB/SusD" evidence="6">
    <location>
        <begin position="349"/>
        <end position="502"/>
    </location>
</feature>
<accession>R7ZWM0</accession>
<evidence type="ECO:0000259" key="6">
    <source>
        <dbReference type="Pfam" id="PF07980"/>
    </source>
</evidence>
<evidence type="ECO:0000313" key="8">
    <source>
        <dbReference type="EMBL" id="EON78531.1"/>
    </source>
</evidence>
<dbReference type="InterPro" id="IPR033985">
    <property type="entry name" value="SusD-like_N"/>
</dbReference>
<evidence type="ECO:0000256" key="4">
    <source>
        <dbReference type="ARBA" id="ARBA00023136"/>
    </source>
</evidence>
<keyword evidence="3" id="KW-0732">Signal</keyword>
<name>R7ZWM0_9BACT</name>
<dbReference type="PATRIC" id="fig|1288963.3.peg.880"/>
<reference evidence="8 9" key="1">
    <citation type="submission" date="2013-02" db="EMBL/GenBank/DDBJ databases">
        <title>A novel strain isolated from Lonar lake, Maharashtra, India.</title>
        <authorList>
            <person name="Singh A."/>
        </authorList>
    </citation>
    <scope>NUCLEOTIDE SEQUENCE [LARGE SCALE GENOMIC DNA]</scope>
    <source>
        <strain evidence="8 9">AK24</strain>
    </source>
</reference>
<keyword evidence="4" id="KW-0472">Membrane</keyword>
<dbReference type="STRING" id="1232681.ADIS_0881"/>
<dbReference type="InterPro" id="IPR012944">
    <property type="entry name" value="SusD_RagB_dom"/>
</dbReference>
<keyword evidence="5" id="KW-0998">Cell outer membrane</keyword>
<dbReference type="Pfam" id="PF07980">
    <property type="entry name" value="SusD_RagB"/>
    <property type="match status" value="1"/>
</dbReference>
<protein>
    <submittedName>
        <fullName evidence="8">SusD/RagB family protein containing tetratricope ptide repeat</fullName>
    </submittedName>
</protein>
<evidence type="ECO:0000313" key="9">
    <source>
        <dbReference type="Proteomes" id="UP000013909"/>
    </source>
</evidence>
<sequence length="502" mass="56026">MNIYKKISRSFILLVLIQQQACNSILEPSPEGIVSMSELYTTESNIITALNGVYNPLLSLYRQNMLSLTELASDDGWTWRFENQPDLFIVDPTSGPIQQVWASNYEGITRANGVIDNLSMVSDFSSDEMGRLIEGQARFLRAFYYFNLVRFFGGVPIITSAIVTKTDAERPRGSIEEVYTQIRLDLNSAIQLLPVSYGGGVGRERGRPTSLSAKALLSMVLLELEDWSGVVSLSQELYGTGILLANYHNNFNGSQENSLASYFEVQYGGVIAQTTTNKSVSLAPPDFENGLAFILPTDDGLGGEGGGLSSGNGIVQAFEDGDLRKDAIIDNYGLSNFIDPSKPNGSLYFVNKYYNTSDPRGLSTWNFPLIRYAEILLNFAEALNELEYQPTGKAFELLNEIRVNAGLEPQTSTLLSNKSLFREAIRKERRIELAFETKRYFDLNRWGILANVVQVQMDLTNRVFPRQKLIAHPITGKDYHLYPLPAIEFVNNVQLGEQNPGY</sequence>
<dbReference type="Gene3D" id="1.25.40.390">
    <property type="match status" value="1"/>
</dbReference>
<dbReference type="Proteomes" id="UP000013909">
    <property type="component" value="Unassembled WGS sequence"/>
</dbReference>
<comment type="subcellular location">
    <subcellularLocation>
        <location evidence="1">Cell outer membrane</location>
    </subcellularLocation>
</comment>